<dbReference type="KEGG" id="ggr:HKW67_14365"/>
<dbReference type="SUPFAM" id="SSF55031">
    <property type="entry name" value="Bacterial exopeptidase dimerisation domain"/>
    <property type="match status" value="1"/>
</dbReference>
<evidence type="ECO:0000313" key="4">
    <source>
        <dbReference type="EMBL" id="QJR36608.1"/>
    </source>
</evidence>
<dbReference type="PIRSF" id="PIRSF005962">
    <property type="entry name" value="Pept_M20D_amidohydro"/>
    <property type="match status" value="1"/>
</dbReference>
<keyword evidence="1 4" id="KW-0378">Hydrolase</keyword>
<accession>A0A6M4IRH3</accession>
<keyword evidence="5" id="KW-1185">Reference proteome</keyword>
<feature type="binding site" evidence="2">
    <location>
        <position position="115"/>
    </location>
    <ligand>
        <name>Mn(2+)</name>
        <dbReference type="ChEBI" id="CHEBI:29035"/>
        <label>2</label>
    </ligand>
</feature>
<dbReference type="InterPro" id="IPR036264">
    <property type="entry name" value="Bact_exopeptidase_dim_dom"/>
</dbReference>
<sequence length="402" mass="43377">MTTAIRTPALDAAALLDEAHQLAPQVIDWRRALHQRPEVAFKEHETARFIRQVLEQIGDLEISRPTETSVMARLRTGRPGPVLAVRADIDALPIHEENDVEYRSQTDGAMHACGHDGHTSIALGLVTLLARHRDQLRGEVRFLFQHAEELSPGGAEEMVRQGVMDGVDQVIGLHVWSAMPVGRIGLISGPAMAAPDTFECTITGKGGHAAIPHGTIDPIAVGAQVVSALQHVVSRTVDPLDPVVVSVTQFIAGTTFNVIPSTAYLAGTVRTFDPALRSTVPVTIERIIKGVTSAFGATYAFRYEPGYRPVINDPALTARLTDVVINTFGADTLIDMRPTMGGEDFSAYQQRAPGVFAFIGAGNVGEGIDFPHHHARFQIDERSLDIGLRYLTAATLDLLGTA</sequence>
<dbReference type="Pfam" id="PF01546">
    <property type="entry name" value="Peptidase_M20"/>
    <property type="match status" value="1"/>
</dbReference>
<keyword evidence="2" id="KW-0479">Metal-binding</keyword>
<organism evidence="4 5">
    <name type="scientific">Gemmatimonas groenlandica</name>
    <dbReference type="NCBI Taxonomy" id="2732249"/>
    <lineage>
        <taxon>Bacteria</taxon>
        <taxon>Pseudomonadati</taxon>
        <taxon>Gemmatimonadota</taxon>
        <taxon>Gemmatimonadia</taxon>
        <taxon>Gemmatimonadales</taxon>
        <taxon>Gemmatimonadaceae</taxon>
        <taxon>Gemmatimonas</taxon>
    </lineage>
</organism>
<dbReference type="FunFam" id="3.30.70.360:FF:000001">
    <property type="entry name" value="N-acetyldiaminopimelate deacetylase"/>
    <property type="match status" value="1"/>
</dbReference>
<dbReference type="InterPro" id="IPR011650">
    <property type="entry name" value="Peptidase_M20_dimer"/>
</dbReference>
<evidence type="ECO:0000259" key="3">
    <source>
        <dbReference type="Pfam" id="PF07687"/>
    </source>
</evidence>
<evidence type="ECO:0000313" key="5">
    <source>
        <dbReference type="Proteomes" id="UP000500938"/>
    </source>
</evidence>
<dbReference type="GO" id="GO:0019877">
    <property type="term" value="P:diaminopimelate biosynthetic process"/>
    <property type="evidence" value="ECO:0007669"/>
    <property type="project" value="UniProtKB-ARBA"/>
</dbReference>
<feature type="binding site" evidence="2">
    <location>
        <position position="174"/>
    </location>
    <ligand>
        <name>Mn(2+)</name>
        <dbReference type="ChEBI" id="CHEBI:29035"/>
        <label>2</label>
    </ligand>
</feature>
<dbReference type="EMBL" id="CP053085">
    <property type="protein sequence ID" value="QJR36608.1"/>
    <property type="molecule type" value="Genomic_DNA"/>
</dbReference>
<dbReference type="InterPro" id="IPR002933">
    <property type="entry name" value="Peptidase_M20"/>
</dbReference>
<dbReference type="RefSeq" id="WP_171226040.1">
    <property type="nucleotide sequence ID" value="NZ_CP053085.1"/>
</dbReference>
<keyword evidence="2" id="KW-0464">Manganese</keyword>
<protein>
    <submittedName>
        <fullName evidence="4">Amidohydrolase</fullName>
    </submittedName>
</protein>
<dbReference type="InterPro" id="IPR017439">
    <property type="entry name" value="Amidohydrolase"/>
</dbReference>
<dbReference type="SUPFAM" id="SSF53187">
    <property type="entry name" value="Zn-dependent exopeptidases"/>
    <property type="match status" value="1"/>
</dbReference>
<dbReference type="PANTHER" id="PTHR11014">
    <property type="entry name" value="PEPTIDASE M20 FAMILY MEMBER"/>
    <property type="match status" value="1"/>
</dbReference>
<dbReference type="GO" id="GO:0046872">
    <property type="term" value="F:metal ion binding"/>
    <property type="evidence" value="ECO:0007669"/>
    <property type="project" value="UniProtKB-KW"/>
</dbReference>
<dbReference type="PANTHER" id="PTHR11014:SF63">
    <property type="entry name" value="METALLOPEPTIDASE, PUTATIVE (AFU_ORTHOLOGUE AFUA_6G09600)-RELATED"/>
    <property type="match status" value="1"/>
</dbReference>
<dbReference type="AlphaFoldDB" id="A0A6M4IRH3"/>
<feature type="binding site" evidence="2">
    <location>
        <position position="113"/>
    </location>
    <ligand>
        <name>Mn(2+)</name>
        <dbReference type="ChEBI" id="CHEBI:29035"/>
        <label>2</label>
    </ligand>
</feature>
<evidence type="ECO:0000256" key="1">
    <source>
        <dbReference type="ARBA" id="ARBA00022801"/>
    </source>
</evidence>
<dbReference type="GO" id="GO:0050118">
    <property type="term" value="F:N-acetyldiaminopimelate deacetylase activity"/>
    <property type="evidence" value="ECO:0007669"/>
    <property type="project" value="UniProtKB-ARBA"/>
</dbReference>
<gene>
    <name evidence="4" type="ORF">HKW67_14365</name>
</gene>
<evidence type="ECO:0000256" key="2">
    <source>
        <dbReference type="PIRSR" id="PIRSR005962-1"/>
    </source>
</evidence>
<dbReference type="NCBIfam" id="TIGR01891">
    <property type="entry name" value="amidohydrolases"/>
    <property type="match status" value="1"/>
</dbReference>
<feature type="domain" description="Peptidase M20 dimerisation" evidence="3">
    <location>
        <begin position="197"/>
        <end position="272"/>
    </location>
</feature>
<feature type="binding site" evidence="2">
    <location>
        <position position="373"/>
    </location>
    <ligand>
        <name>Mn(2+)</name>
        <dbReference type="ChEBI" id="CHEBI:29035"/>
        <label>2</label>
    </ligand>
</feature>
<comment type="cofactor">
    <cofactor evidence="2">
        <name>Mn(2+)</name>
        <dbReference type="ChEBI" id="CHEBI:29035"/>
    </cofactor>
    <text evidence="2">The Mn(2+) ion enhances activity.</text>
</comment>
<reference evidence="4 5" key="1">
    <citation type="submission" date="2020-05" db="EMBL/GenBank/DDBJ databases">
        <title>Complete genome sequence of Gemmatimonas greenlandica TET16.</title>
        <authorList>
            <person name="Zeng Y."/>
        </authorList>
    </citation>
    <scope>NUCLEOTIDE SEQUENCE [LARGE SCALE GENOMIC DNA]</scope>
    <source>
        <strain evidence="4 5">TET16</strain>
    </source>
</reference>
<proteinExistence type="predicted"/>
<dbReference type="Pfam" id="PF07687">
    <property type="entry name" value="M20_dimer"/>
    <property type="match status" value="1"/>
</dbReference>
<dbReference type="Gene3D" id="3.30.70.360">
    <property type="match status" value="1"/>
</dbReference>
<name>A0A6M4IRH3_9BACT</name>
<feature type="binding site" evidence="2">
    <location>
        <position position="149"/>
    </location>
    <ligand>
        <name>Mn(2+)</name>
        <dbReference type="ChEBI" id="CHEBI:29035"/>
        <label>2</label>
    </ligand>
</feature>
<dbReference type="Gene3D" id="3.40.630.10">
    <property type="entry name" value="Zn peptidases"/>
    <property type="match status" value="1"/>
</dbReference>
<dbReference type="Proteomes" id="UP000500938">
    <property type="component" value="Chromosome"/>
</dbReference>